<dbReference type="SUPFAM" id="SSF48371">
    <property type="entry name" value="ARM repeat"/>
    <property type="match status" value="1"/>
</dbReference>
<dbReference type="InterPro" id="IPR013878">
    <property type="entry name" value="Mo25"/>
</dbReference>
<accession>A0AAD5XGQ7</accession>
<proteinExistence type="inferred from homology"/>
<evidence type="ECO:0008006" key="4">
    <source>
        <dbReference type="Google" id="ProtNLM"/>
    </source>
</evidence>
<dbReference type="AlphaFoldDB" id="A0AAD5XGQ7"/>
<name>A0AAD5XGQ7_9FUNG</name>
<gene>
    <name evidence="2" type="ORF">HK100_012252</name>
</gene>
<comment type="similarity">
    <text evidence="1">Belongs to the Mo25 family.</text>
</comment>
<dbReference type="InterPro" id="IPR016024">
    <property type="entry name" value="ARM-type_fold"/>
</dbReference>
<keyword evidence="3" id="KW-1185">Reference proteome</keyword>
<dbReference type="PANTHER" id="PTHR10182">
    <property type="entry name" value="CALCIUM-BINDING PROTEIN 39-RELATED"/>
    <property type="match status" value="1"/>
</dbReference>
<organism evidence="2 3">
    <name type="scientific">Physocladia obscura</name>
    <dbReference type="NCBI Taxonomy" id="109957"/>
    <lineage>
        <taxon>Eukaryota</taxon>
        <taxon>Fungi</taxon>
        <taxon>Fungi incertae sedis</taxon>
        <taxon>Chytridiomycota</taxon>
        <taxon>Chytridiomycota incertae sedis</taxon>
        <taxon>Chytridiomycetes</taxon>
        <taxon>Chytridiales</taxon>
        <taxon>Chytriomycetaceae</taxon>
        <taxon>Physocladia</taxon>
    </lineage>
</organism>
<dbReference type="Proteomes" id="UP001211907">
    <property type="component" value="Unassembled WGS sequence"/>
</dbReference>
<comment type="caution">
    <text evidence="2">The sequence shown here is derived from an EMBL/GenBank/DDBJ whole genome shotgun (WGS) entry which is preliminary data.</text>
</comment>
<evidence type="ECO:0000256" key="1">
    <source>
        <dbReference type="ARBA" id="ARBA00011012"/>
    </source>
</evidence>
<dbReference type="GO" id="GO:0005737">
    <property type="term" value="C:cytoplasm"/>
    <property type="evidence" value="ECO:0007669"/>
    <property type="project" value="UniProtKB-ARBA"/>
</dbReference>
<dbReference type="Pfam" id="PF08569">
    <property type="entry name" value="Mo25"/>
    <property type="match status" value="1"/>
</dbReference>
<dbReference type="GO" id="GO:0043539">
    <property type="term" value="F:protein serine/threonine kinase activator activity"/>
    <property type="evidence" value="ECO:0007669"/>
    <property type="project" value="TreeGrafter"/>
</dbReference>
<evidence type="ECO:0000313" key="3">
    <source>
        <dbReference type="Proteomes" id="UP001211907"/>
    </source>
</evidence>
<dbReference type="EMBL" id="JADGJH010000086">
    <property type="protein sequence ID" value="KAJ3138792.1"/>
    <property type="molecule type" value="Genomic_DNA"/>
</dbReference>
<protein>
    <recommendedName>
        <fullName evidence="4">Mo25-like protein</fullName>
    </recommendedName>
</protein>
<evidence type="ECO:0000313" key="2">
    <source>
        <dbReference type="EMBL" id="KAJ3138792.1"/>
    </source>
</evidence>
<dbReference type="PANTHER" id="PTHR10182:SF3">
    <property type="entry name" value="PROTEIN MO25"/>
    <property type="match status" value="1"/>
</dbReference>
<sequence length="347" mass="39609">MFGFTRAKRTPLDLVKGIKDSLAKLAVAADRRKVNEDISKNLAAMKVILYGDGASDPNPELVAQLSHEIYNNDILPLLIINIAKLEFEAKKDVSQIFNNLLRRQIGTRFPTAEYISLRPDILKTLLAGYENQEIALNCGIILRECIRHETLAKQILDSPNFWKFFTFVEFPTFDVASDAFATFKDLLTKHKQIVSVFLNDNYDEFFKRYVELLNSTNYVTKRQSLKLLGEVLLDRTNHAVMAKYIADPDNLKLMMNLLRDKSRNIQFEAFHVFKVFAANPNKAKPIQDILLKNKEKLVAYLTTFHNDRAVDVDDGVAKSDDETFADEKLYLINAIQGKNGHIGKLFS</sequence>
<reference evidence="2" key="1">
    <citation type="submission" date="2020-05" db="EMBL/GenBank/DDBJ databases">
        <title>Phylogenomic resolution of chytrid fungi.</title>
        <authorList>
            <person name="Stajich J.E."/>
            <person name="Amses K."/>
            <person name="Simmons R."/>
            <person name="Seto K."/>
            <person name="Myers J."/>
            <person name="Bonds A."/>
            <person name="Quandt C.A."/>
            <person name="Barry K."/>
            <person name="Liu P."/>
            <person name="Grigoriev I."/>
            <person name="Longcore J.E."/>
            <person name="James T.Y."/>
        </authorList>
    </citation>
    <scope>NUCLEOTIDE SEQUENCE</scope>
    <source>
        <strain evidence="2">JEL0513</strain>
    </source>
</reference>
<dbReference type="GO" id="GO:0035556">
    <property type="term" value="P:intracellular signal transduction"/>
    <property type="evidence" value="ECO:0007669"/>
    <property type="project" value="TreeGrafter"/>
</dbReference>
<dbReference type="Gene3D" id="1.25.10.10">
    <property type="entry name" value="Leucine-rich Repeat Variant"/>
    <property type="match status" value="1"/>
</dbReference>
<dbReference type="InterPro" id="IPR011989">
    <property type="entry name" value="ARM-like"/>
</dbReference>
<dbReference type="FunFam" id="1.25.10.10:FF:000257">
    <property type="entry name" value="Conidiophore development protein hymA"/>
    <property type="match status" value="1"/>
</dbReference>